<dbReference type="GeneID" id="76632186"/>
<dbReference type="EMBL" id="JBHSZI010000007">
    <property type="protein sequence ID" value="MFC7060248.1"/>
    <property type="molecule type" value="Genomic_DNA"/>
</dbReference>
<feature type="domain" description="DUF8122" evidence="2">
    <location>
        <begin position="86"/>
        <end position="113"/>
    </location>
</feature>
<comment type="caution">
    <text evidence="5">The sequence shown here is derived from an EMBL/GenBank/DDBJ whole genome shotgun (WGS) entry which is preliminary data.</text>
</comment>
<dbReference type="Proteomes" id="UP001596445">
    <property type="component" value="Unassembled WGS sequence"/>
</dbReference>
<sequence length="131" mass="14487">MFDANHYTHDQSYVPQINRPHAPEQWRTRTPAGLTLVEAWKQAVPIHAPDCDADSTRLYAPYDALLVERSGVLRTVLNNDGRVETDGLSTCANCDGLYDPLRTEGSCRWCGAPFPSQRTTAGVTLVRGGEQ</sequence>
<keyword evidence="6" id="KW-1185">Reference proteome</keyword>
<reference evidence="5" key="1">
    <citation type="journal article" date="2014" name="Int. J. Syst. Evol. Microbiol.">
        <title>Complete genome sequence of Corynebacterium casei LMG S-19264T (=DSM 44701T), isolated from a smear-ripened cheese.</title>
        <authorList>
            <consortium name="US DOE Joint Genome Institute (JGI-PGF)"/>
            <person name="Walter F."/>
            <person name="Albersmeier A."/>
            <person name="Kalinowski J."/>
            <person name="Ruckert C."/>
        </authorList>
    </citation>
    <scope>NUCLEOTIDE SEQUENCE [LARGE SCALE GENOMIC DNA]</scope>
    <source>
        <strain evidence="5">CGMCC 1.12553</strain>
    </source>
</reference>
<dbReference type="AlphaFoldDB" id="A0ABD5WAI3"/>
<evidence type="ECO:0000313" key="4">
    <source>
        <dbReference type="EMBL" id="MFC7060216.1"/>
    </source>
</evidence>
<evidence type="ECO:0000259" key="2">
    <source>
        <dbReference type="Pfam" id="PF26443"/>
    </source>
</evidence>
<dbReference type="Pfam" id="PF26442">
    <property type="entry name" value="Halo_toxin"/>
    <property type="match status" value="1"/>
</dbReference>
<organism evidence="5 6">
    <name type="scientific">Halovenus salina</name>
    <dbReference type="NCBI Taxonomy" id="1510225"/>
    <lineage>
        <taxon>Archaea</taxon>
        <taxon>Methanobacteriati</taxon>
        <taxon>Methanobacteriota</taxon>
        <taxon>Stenosarchaea group</taxon>
        <taxon>Halobacteria</taxon>
        <taxon>Halobacteriales</taxon>
        <taxon>Haloarculaceae</taxon>
        <taxon>Halovenus</taxon>
    </lineage>
</organism>
<gene>
    <name evidence="3" type="ORF">ACFQQG_20145</name>
    <name evidence="4" type="ORF">ACFQQG_20935</name>
    <name evidence="5" type="ORF">ACFQQG_21180</name>
</gene>
<dbReference type="RefSeq" id="WP_267164281.1">
    <property type="nucleotide sequence ID" value="NZ_CP112973.1"/>
</dbReference>
<evidence type="ECO:0000313" key="3">
    <source>
        <dbReference type="EMBL" id="MFC7060095.1"/>
    </source>
</evidence>
<evidence type="ECO:0000313" key="6">
    <source>
        <dbReference type="Proteomes" id="UP001596445"/>
    </source>
</evidence>
<evidence type="ECO:0000259" key="1">
    <source>
        <dbReference type="Pfam" id="PF26442"/>
    </source>
</evidence>
<dbReference type="EMBL" id="JBHSZI010000006">
    <property type="protein sequence ID" value="MFC7060095.1"/>
    <property type="molecule type" value="Genomic_DNA"/>
</dbReference>
<protein>
    <recommendedName>
        <fullName evidence="7">Small CPxCG-related zinc finger protein</fullName>
    </recommendedName>
</protein>
<dbReference type="EMBL" id="JBHSZI010000006">
    <property type="protein sequence ID" value="MFC7060216.1"/>
    <property type="molecule type" value="Genomic_DNA"/>
</dbReference>
<accession>A0ABD5WAI3</accession>
<reference evidence="6" key="2">
    <citation type="journal article" date="2019" name="Int. J. Syst. Evol. Microbiol.">
        <title>The Global Catalogue of Microorganisms (GCM) 10K type strain sequencing project: providing services to taxonomists for standard genome sequencing and annotation.</title>
        <authorList>
            <consortium name="The Broad Institute Genomics Platform"/>
            <consortium name="The Broad Institute Genome Sequencing Center for Infectious Disease"/>
            <person name="Wu L."/>
            <person name="Ma J."/>
        </authorList>
    </citation>
    <scope>NUCLEOTIDE SEQUENCE [LARGE SCALE GENOMIC DNA]</scope>
    <source>
        <strain evidence="6">JCM 30072</strain>
    </source>
</reference>
<feature type="domain" description="RelE toxin-related" evidence="1">
    <location>
        <begin position="19"/>
        <end position="80"/>
    </location>
</feature>
<name>A0ABD5WAI3_9EURY</name>
<dbReference type="InterPro" id="IPR058435">
    <property type="entry name" value="DUF8122"/>
</dbReference>
<evidence type="ECO:0000313" key="5">
    <source>
        <dbReference type="EMBL" id="MFC7060248.1"/>
    </source>
</evidence>
<dbReference type="Pfam" id="PF26443">
    <property type="entry name" value="DUF8122"/>
    <property type="match status" value="1"/>
</dbReference>
<evidence type="ECO:0008006" key="7">
    <source>
        <dbReference type="Google" id="ProtNLM"/>
    </source>
</evidence>
<proteinExistence type="predicted"/>
<reference evidence="5" key="3">
    <citation type="submission" date="2024-09" db="EMBL/GenBank/DDBJ databases">
        <authorList>
            <person name="Sun Q."/>
        </authorList>
    </citation>
    <scope>NUCLEOTIDE SEQUENCE</scope>
    <source>
        <strain evidence="5">CGMCC 1.12553</strain>
    </source>
</reference>
<dbReference type="InterPro" id="IPR058996">
    <property type="entry name" value="Toxin-rel_dom"/>
</dbReference>